<dbReference type="InterPro" id="IPR036034">
    <property type="entry name" value="PDZ_sf"/>
</dbReference>
<accession>A0A8J8G8X5</accession>
<evidence type="ECO:0000313" key="1">
    <source>
        <dbReference type="EMBL" id="NRS93278.1"/>
    </source>
</evidence>
<gene>
    <name evidence="1" type="ORF">HNQ03_002365</name>
</gene>
<protein>
    <recommendedName>
        <fullName evidence="3">Aspartyl protease</fullName>
    </recommendedName>
</protein>
<dbReference type="EMBL" id="JABSNO010000019">
    <property type="protein sequence ID" value="NRS93278.1"/>
    <property type="molecule type" value="Genomic_DNA"/>
</dbReference>
<dbReference type="InterPro" id="IPR021109">
    <property type="entry name" value="Peptidase_aspartic_dom_sf"/>
</dbReference>
<proteinExistence type="predicted"/>
<dbReference type="RefSeq" id="WP_173779851.1">
    <property type="nucleotide sequence ID" value="NZ_JABSNO010000019.1"/>
</dbReference>
<comment type="caution">
    <text evidence="1">The sequence shown here is derived from an EMBL/GenBank/DDBJ whole genome shotgun (WGS) entry which is preliminary data.</text>
</comment>
<sequence length="442" mass="50716">MKWFLLIFVFFGQFCFGQSRFTIPSGDRKITIPFQLINNLIFVEVELNSVPLTFLVDTGVNQTLLISKGDTDINFTNAEKIKFTGLGGELNVDGLKSTNNMMKISEKFIDYHHTVYIILDEFFNFSAHVGIPVHGIIGYDFFQKHQIQIDYSTKRITIYNDAKYFKRKTKSFAEVPISIDGNKPYVVTNANFNNENNAAKLLIDIGNSDALWLFPSALKKIPVDRPNIDDFLGRGFNGDIFGKRTRIEKLILKDFVFDQPITSLPDSISIQQLELKNERKGSIGSEIMRRLDVVFDYPNRKIYIKKNRFFEEPFLFNKSGLDFKHIGVTYEKEYIKMSNGGNENNVSSQALVTTSEFIYKFVLKPVFAISSVRSNSSSYFAGLQKDDVLQKINGRSTSYTTLSELNEMMKQEDGKTFKFEILRGGYPMEFTITLKDPIPYQK</sequence>
<dbReference type="SUPFAM" id="SSF50156">
    <property type="entry name" value="PDZ domain-like"/>
    <property type="match status" value="1"/>
</dbReference>
<dbReference type="SUPFAM" id="SSF50630">
    <property type="entry name" value="Acid proteases"/>
    <property type="match status" value="1"/>
</dbReference>
<dbReference type="Pfam" id="PF13650">
    <property type="entry name" value="Asp_protease_2"/>
    <property type="match status" value="1"/>
</dbReference>
<evidence type="ECO:0008006" key="3">
    <source>
        <dbReference type="Google" id="ProtNLM"/>
    </source>
</evidence>
<dbReference type="Proteomes" id="UP000610746">
    <property type="component" value="Unassembled WGS sequence"/>
</dbReference>
<dbReference type="Gene3D" id="2.40.70.10">
    <property type="entry name" value="Acid Proteases"/>
    <property type="match status" value="1"/>
</dbReference>
<name>A0A8J8G8X5_9FLAO</name>
<keyword evidence="2" id="KW-1185">Reference proteome</keyword>
<dbReference type="Gene3D" id="2.30.42.10">
    <property type="match status" value="1"/>
</dbReference>
<organism evidence="1 2">
    <name type="scientific">Frigoriflavimonas asaccharolytica</name>
    <dbReference type="NCBI Taxonomy" id="2735899"/>
    <lineage>
        <taxon>Bacteria</taxon>
        <taxon>Pseudomonadati</taxon>
        <taxon>Bacteroidota</taxon>
        <taxon>Flavobacteriia</taxon>
        <taxon>Flavobacteriales</taxon>
        <taxon>Weeksellaceae</taxon>
        <taxon>Frigoriflavimonas</taxon>
    </lineage>
</organism>
<evidence type="ECO:0000313" key="2">
    <source>
        <dbReference type="Proteomes" id="UP000610746"/>
    </source>
</evidence>
<dbReference type="AlphaFoldDB" id="A0A8J8G8X5"/>
<reference evidence="1" key="1">
    <citation type="submission" date="2020-05" db="EMBL/GenBank/DDBJ databases">
        <title>Genomic Encyclopedia of Type Strains, Phase IV (KMG-V): Genome sequencing to study the core and pangenomes of soil and plant-associated prokaryotes.</title>
        <authorList>
            <person name="Whitman W."/>
        </authorList>
    </citation>
    <scope>NUCLEOTIDE SEQUENCE</scope>
    <source>
        <strain evidence="1">16F</strain>
    </source>
</reference>